<dbReference type="SUPFAM" id="SSF51730">
    <property type="entry name" value="FAD-linked oxidoreductase"/>
    <property type="match status" value="1"/>
</dbReference>
<protein>
    <recommendedName>
        <fullName evidence="2 5">Proline dehydrogenase</fullName>
        <ecNumber evidence="2 5">1.5.5.2</ecNumber>
    </recommendedName>
</protein>
<dbReference type="InterPro" id="IPR029041">
    <property type="entry name" value="FAD-linked_oxidoreductase-like"/>
</dbReference>
<evidence type="ECO:0000259" key="6">
    <source>
        <dbReference type="Pfam" id="PF01619"/>
    </source>
</evidence>
<dbReference type="Proteomes" id="UP001327560">
    <property type="component" value="Chromosome 8"/>
</dbReference>
<evidence type="ECO:0000313" key="8">
    <source>
        <dbReference type="Proteomes" id="UP001327560"/>
    </source>
</evidence>
<evidence type="ECO:0000256" key="5">
    <source>
        <dbReference type="RuleBase" id="RU364054"/>
    </source>
</evidence>
<organism evidence="7 8">
    <name type="scientific">Canna indica</name>
    <name type="common">Indian-shot</name>
    <dbReference type="NCBI Taxonomy" id="4628"/>
    <lineage>
        <taxon>Eukaryota</taxon>
        <taxon>Viridiplantae</taxon>
        <taxon>Streptophyta</taxon>
        <taxon>Embryophyta</taxon>
        <taxon>Tracheophyta</taxon>
        <taxon>Spermatophyta</taxon>
        <taxon>Magnoliopsida</taxon>
        <taxon>Liliopsida</taxon>
        <taxon>Zingiberales</taxon>
        <taxon>Cannaceae</taxon>
        <taxon>Canna</taxon>
    </lineage>
</organism>
<comment type="catalytic activity">
    <reaction evidence="5">
        <text>L-proline + a quinone = (S)-1-pyrroline-5-carboxylate + a quinol + H(+)</text>
        <dbReference type="Rhea" id="RHEA:23784"/>
        <dbReference type="ChEBI" id="CHEBI:15378"/>
        <dbReference type="ChEBI" id="CHEBI:17388"/>
        <dbReference type="ChEBI" id="CHEBI:24646"/>
        <dbReference type="ChEBI" id="CHEBI:60039"/>
        <dbReference type="ChEBI" id="CHEBI:132124"/>
        <dbReference type="EC" id="1.5.5.2"/>
    </reaction>
</comment>
<dbReference type="GO" id="GO:0005739">
    <property type="term" value="C:mitochondrion"/>
    <property type="evidence" value="ECO:0007669"/>
    <property type="project" value="TreeGrafter"/>
</dbReference>
<keyword evidence="5" id="KW-0285">Flavoprotein</keyword>
<comment type="function">
    <text evidence="5">Converts proline to delta-1-pyrroline-5-carboxylate.</text>
</comment>
<evidence type="ECO:0000256" key="1">
    <source>
        <dbReference type="ARBA" id="ARBA00005869"/>
    </source>
</evidence>
<dbReference type="InterPro" id="IPR002872">
    <property type="entry name" value="Proline_DH_dom"/>
</dbReference>
<evidence type="ECO:0000256" key="2">
    <source>
        <dbReference type="ARBA" id="ARBA00012695"/>
    </source>
</evidence>
<keyword evidence="3 5" id="KW-0560">Oxidoreductase</keyword>
<dbReference type="Pfam" id="PF01619">
    <property type="entry name" value="Pro_dh"/>
    <property type="match status" value="1"/>
</dbReference>
<keyword evidence="5" id="KW-0274">FAD</keyword>
<gene>
    <name evidence="7" type="ORF">Cni_G26150</name>
</gene>
<dbReference type="GO" id="GO:0071949">
    <property type="term" value="F:FAD binding"/>
    <property type="evidence" value="ECO:0007669"/>
    <property type="project" value="TreeGrafter"/>
</dbReference>
<dbReference type="EC" id="1.5.5.2" evidence="2 5"/>
<dbReference type="InterPro" id="IPR015659">
    <property type="entry name" value="Proline_oxidase"/>
</dbReference>
<dbReference type="PANTHER" id="PTHR13914:SF0">
    <property type="entry name" value="PROLINE DEHYDROGENASE 1, MITOCHONDRIAL"/>
    <property type="match status" value="1"/>
</dbReference>
<keyword evidence="4 5" id="KW-0642">Proline metabolism</keyword>
<dbReference type="GO" id="GO:0010133">
    <property type="term" value="P:L-proline catabolic process to L-glutamate"/>
    <property type="evidence" value="ECO:0007669"/>
    <property type="project" value="TreeGrafter"/>
</dbReference>
<name>A0AAQ3KYF5_9LILI</name>
<evidence type="ECO:0000256" key="3">
    <source>
        <dbReference type="ARBA" id="ARBA00023002"/>
    </source>
</evidence>
<comment type="similarity">
    <text evidence="1 5">Belongs to the proline oxidase family.</text>
</comment>
<accession>A0AAQ3KYF5</accession>
<dbReference type="Gene3D" id="3.20.20.220">
    <property type="match status" value="1"/>
</dbReference>
<feature type="domain" description="Proline dehydrogenase" evidence="6">
    <location>
        <begin position="122"/>
        <end position="455"/>
    </location>
</feature>
<evidence type="ECO:0000313" key="7">
    <source>
        <dbReference type="EMBL" id="WOL17358.1"/>
    </source>
</evidence>
<comment type="cofactor">
    <cofactor evidence="5">
        <name>FAD</name>
        <dbReference type="ChEBI" id="CHEBI:57692"/>
    </cofactor>
</comment>
<proteinExistence type="inferred from homology"/>
<dbReference type="AlphaFoldDB" id="A0AAQ3KYF5"/>
<dbReference type="EMBL" id="CP136897">
    <property type="protein sequence ID" value="WOL17358.1"/>
    <property type="molecule type" value="Genomic_DNA"/>
</dbReference>
<sequence>MATGTKICTMIPRRLLAARSLSTVSFFAEKYPVAEAATPPLALDLSDTQRLFASFPTSTLFRSLATLSVMAAGPLVDLGTATIRAMESSDRRILRAAVFEVARTTVHRHFCAGEGLEDASRTVQRMWDTTGMRSILDYAMEDADDNVACDRNIAGFLRAIELASSLPPTSASVCVKITALCPISLLERISDLLRWQQKNPTFRLPWRTSSFPILSNSSPLYLTPHPPVPLTETEELDLQLALQRLSSICKRCEESNIPLLIDAEYLTVQPAIDYFTYFAALQFNRGDQPIVYGTFQTYLRDSEQRMANAFQAAEEAGVSLGVKLVRGAYLTRETKLALSLDVPSPIHGSIHETHECFNSCASFMLEKVKKGHGAVVLATHNLESGRIAAEKAEELRIGKHDRKLQFAQLMGMADGLSLGLRNAGFYVSKYLPFGPVEQVLPYLLRRAEENRGFVSTSSIDRQLLRKELLRRLATIVVGRT</sequence>
<dbReference type="PANTHER" id="PTHR13914">
    <property type="entry name" value="PROLINE OXIDASE"/>
    <property type="match status" value="1"/>
</dbReference>
<dbReference type="GO" id="GO:0004657">
    <property type="term" value="F:proline dehydrogenase activity"/>
    <property type="evidence" value="ECO:0007669"/>
    <property type="project" value="UniProtKB-EC"/>
</dbReference>
<keyword evidence="8" id="KW-1185">Reference proteome</keyword>
<reference evidence="7 8" key="1">
    <citation type="submission" date="2023-10" db="EMBL/GenBank/DDBJ databases">
        <title>Chromosome-scale genome assembly provides insights into flower coloration mechanisms of Canna indica.</title>
        <authorList>
            <person name="Li C."/>
        </authorList>
    </citation>
    <scope>NUCLEOTIDE SEQUENCE [LARGE SCALE GENOMIC DNA]</scope>
    <source>
        <tissue evidence="7">Flower</tissue>
    </source>
</reference>
<evidence type="ECO:0000256" key="4">
    <source>
        <dbReference type="ARBA" id="ARBA00023062"/>
    </source>
</evidence>